<gene>
    <name evidence="1" type="ORF">PXEA_LOCUS12633</name>
</gene>
<organism evidence="1 2">
    <name type="scientific">Protopolystoma xenopodis</name>
    <dbReference type="NCBI Taxonomy" id="117903"/>
    <lineage>
        <taxon>Eukaryota</taxon>
        <taxon>Metazoa</taxon>
        <taxon>Spiralia</taxon>
        <taxon>Lophotrochozoa</taxon>
        <taxon>Platyhelminthes</taxon>
        <taxon>Monogenea</taxon>
        <taxon>Polyopisthocotylea</taxon>
        <taxon>Polystomatidea</taxon>
        <taxon>Polystomatidae</taxon>
        <taxon>Protopolystoma</taxon>
    </lineage>
</organism>
<dbReference type="EMBL" id="CAAALY010040564">
    <property type="protein sequence ID" value="VEL19193.1"/>
    <property type="molecule type" value="Genomic_DNA"/>
</dbReference>
<reference evidence="1" key="1">
    <citation type="submission" date="2018-11" db="EMBL/GenBank/DDBJ databases">
        <authorList>
            <consortium name="Pathogen Informatics"/>
        </authorList>
    </citation>
    <scope>NUCLEOTIDE SEQUENCE</scope>
</reference>
<sequence>MNNACQLHTSVQEQHDTLFGSRPVAGGPYPEDGLSSDVFDGPSGNTLQLLVLNRSLLVTLLVTSSSLSSLRENFSDLGFRPRCLPFFIDANHAEIGQPATPEPGPTYLDSASHCCFSSLASCHSSGCRHLVTG</sequence>
<proteinExistence type="predicted"/>
<name>A0A3S5BUM8_9PLAT</name>
<dbReference type="AlphaFoldDB" id="A0A3S5BUM8"/>
<evidence type="ECO:0000313" key="2">
    <source>
        <dbReference type="Proteomes" id="UP000784294"/>
    </source>
</evidence>
<accession>A0A3S5BUM8</accession>
<keyword evidence="2" id="KW-1185">Reference proteome</keyword>
<comment type="caution">
    <text evidence="1">The sequence shown here is derived from an EMBL/GenBank/DDBJ whole genome shotgun (WGS) entry which is preliminary data.</text>
</comment>
<evidence type="ECO:0000313" key="1">
    <source>
        <dbReference type="EMBL" id="VEL19193.1"/>
    </source>
</evidence>
<dbReference type="Proteomes" id="UP000784294">
    <property type="component" value="Unassembled WGS sequence"/>
</dbReference>
<protein>
    <submittedName>
        <fullName evidence="1">Uncharacterized protein</fullName>
    </submittedName>
</protein>